<keyword evidence="1" id="KW-0472">Membrane</keyword>
<name>A0A239PDA8_9ACTN</name>
<evidence type="ECO:0000313" key="3">
    <source>
        <dbReference type="Proteomes" id="UP000198362"/>
    </source>
</evidence>
<keyword evidence="1" id="KW-0812">Transmembrane</keyword>
<dbReference type="SUPFAM" id="SSF110296">
    <property type="entry name" value="Oligoxyloglucan reducing end-specific cellobiohydrolase"/>
    <property type="match status" value="1"/>
</dbReference>
<keyword evidence="1" id="KW-1133">Transmembrane helix</keyword>
<protein>
    <recommendedName>
        <fullName evidence="4">BNR repeat-like domain-containing protein</fullName>
    </recommendedName>
</protein>
<reference evidence="2 3" key="1">
    <citation type="submission" date="2017-06" db="EMBL/GenBank/DDBJ databases">
        <authorList>
            <person name="Kim H.J."/>
            <person name="Triplett B.A."/>
        </authorList>
    </citation>
    <scope>NUCLEOTIDE SEQUENCE [LARGE SCALE GENOMIC DNA]</scope>
    <source>
        <strain evidence="2 3">CGMCC 4.5593</strain>
    </source>
</reference>
<sequence>MREPDFAGLVEAGRQAFRPDWEDVVAKAARKRRFLAAFGAAAVALVVAAGGGLVTGSFGGADQPRPAPEGSPYALQHFAENPKPGGSPIPQVSVTSYAVAGDLDHLYLPVRDCRAQCVDLVAATADRGRTWTSAAMPGGGVSDSRFVVAAAGETVVAVVRGRPDKLGDRTAAYSTSTNAGRTWRPAPVTEVAELPADWVSVEVLQDRLIGLDPRTGDLASVALPVLEARVLTSPTTERWLFGYTGKEPTGYVGKSLAVSRDGGRTWSVRKLPQDAVFVDVTVANSKRAYALYQTSSAYTQRVFRSDDGGRTWDDGNEIPVPFGRNGIYGTADGGAYLSEPNKLLRTSDGRSVREVRDGPRPYSRIVPVSGGGYLAVSLRNEFGMSTDGRTWTALETPVLQL</sequence>
<dbReference type="CDD" id="cd15482">
    <property type="entry name" value="Sialidase_non-viral"/>
    <property type="match status" value="1"/>
</dbReference>
<dbReference type="AlphaFoldDB" id="A0A239PDA8"/>
<dbReference type="Gene3D" id="2.120.10.10">
    <property type="match status" value="2"/>
</dbReference>
<keyword evidence="3" id="KW-1185">Reference proteome</keyword>
<dbReference type="Proteomes" id="UP000198362">
    <property type="component" value="Unassembled WGS sequence"/>
</dbReference>
<organism evidence="2 3">
    <name type="scientific">Asanoa hainanensis</name>
    <dbReference type="NCBI Taxonomy" id="560556"/>
    <lineage>
        <taxon>Bacteria</taxon>
        <taxon>Bacillati</taxon>
        <taxon>Actinomycetota</taxon>
        <taxon>Actinomycetes</taxon>
        <taxon>Micromonosporales</taxon>
        <taxon>Micromonosporaceae</taxon>
        <taxon>Asanoa</taxon>
    </lineage>
</organism>
<evidence type="ECO:0000313" key="2">
    <source>
        <dbReference type="EMBL" id="SNT64638.1"/>
    </source>
</evidence>
<dbReference type="EMBL" id="FZPH01000017">
    <property type="protein sequence ID" value="SNT64638.1"/>
    <property type="molecule type" value="Genomic_DNA"/>
</dbReference>
<dbReference type="OrthoDB" id="3333087at2"/>
<dbReference type="RefSeq" id="WP_089254513.1">
    <property type="nucleotide sequence ID" value="NZ_FZPH01000017.1"/>
</dbReference>
<feature type="transmembrane region" description="Helical" evidence="1">
    <location>
        <begin position="34"/>
        <end position="58"/>
    </location>
</feature>
<gene>
    <name evidence="2" type="ORF">SAMN05421812_117158</name>
</gene>
<proteinExistence type="predicted"/>
<evidence type="ECO:0008006" key="4">
    <source>
        <dbReference type="Google" id="ProtNLM"/>
    </source>
</evidence>
<accession>A0A239PDA8</accession>
<evidence type="ECO:0000256" key="1">
    <source>
        <dbReference type="SAM" id="Phobius"/>
    </source>
</evidence>